<evidence type="ECO:0000256" key="1">
    <source>
        <dbReference type="ARBA" id="ARBA00010733"/>
    </source>
</evidence>
<name>A0A2I0KHC2_PUNGR</name>
<comment type="caution">
    <text evidence="4">The sequence shown here is derived from an EMBL/GenBank/DDBJ whole genome shotgun (WGS) entry which is preliminary data.</text>
</comment>
<proteinExistence type="inferred from homology"/>
<dbReference type="Proteomes" id="UP000233551">
    <property type="component" value="Unassembled WGS sequence"/>
</dbReference>
<keyword evidence="5" id="KW-1185">Reference proteome</keyword>
<reference evidence="4 5" key="1">
    <citation type="submission" date="2017-11" db="EMBL/GenBank/DDBJ databases">
        <title>De-novo sequencing of pomegranate (Punica granatum L.) genome.</title>
        <authorList>
            <person name="Akparov Z."/>
            <person name="Amiraslanov A."/>
            <person name="Hajiyeva S."/>
            <person name="Abbasov M."/>
            <person name="Kaur K."/>
            <person name="Hamwieh A."/>
            <person name="Solovyev V."/>
            <person name="Salamov A."/>
            <person name="Braich B."/>
            <person name="Kosarev P."/>
            <person name="Mahmoud A."/>
            <person name="Hajiyev E."/>
            <person name="Babayeva S."/>
            <person name="Izzatullayeva V."/>
            <person name="Mammadov A."/>
            <person name="Mammadov A."/>
            <person name="Sharifova S."/>
            <person name="Ojaghi J."/>
            <person name="Eynullazada K."/>
            <person name="Bayramov B."/>
            <person name="Abdulazimova A."/>
            <person name="Shahmuradov I."/>
        </authorList>
    </citation>
    <scope>NUCLEOTIDE SEQUENCE [LARGE SCALE GENOMIC DNA]</scope>
    <source>
        <strain evidence="5">cv. AG2017</strain>
        <tissue evidence="4">Leaf</tissue>
    </source>
</reference>
<dbReference type="PANTHER" id="PTHR31174">
    <property type="entry name" value="SEED MATURATION FAMILY PROTEIN"/>
    <property type="match status" value="1"/>
</dbReference>
<sequence length="212" mass="21529">MSQQQQLQRSRIQQDPITYGDVFNVQGKLAEKPITPTDASMMQRAETALLGWTQKGGTAALMQSAASQNARSHIVSGGGGSGGSSRVEVGDGAGDRDAITIGEALEAAALTAGQKLVERSDAAAIQAAEVRATGRTTIAPGGVAAAAQSAANLNARTASDADKARLVDVLSVTTRDAEGVTGAEMRNDPDLTTHPAGVSASMVAAASLNRES</sequence>
<evidence type="ECO:0000313" key="5">
    <source>
        <dbReference type="Proteomes" id="UP000233551"/>
    </source>
</evidence>
<dbReference type="InterPro" id="IPR042971">
    <property type="entry name" value="LEA_SMP"/>
</dbReference>
<dbReference type="InterPro" id="IPR007011">
    <property type="entry name" value="LEA_SMP_dom"/>
</dbReference>
<evidence type="ECO:0000259" key="3">
    <source>
        <dbReference type="Pfam" id="PF04927"/>
    </source>
</evidence>
<evidence type="ECO:0000313" key="4">
    <source>
        <dbReference type="EMBL" id="PKI67927.1"/>
    </source>
</evidence>
<dbReference type="PANTHER" id="PTHR31174:SF34">
    <property type="entry name" value="LATE EMBRYOGENESIS ABUNDANT PROTEIN 47"/>
    <property type="match status" value="1"/>
</dbReference>
<feature type="domain" description="SMP" evidence="3">
    <location>
        <begin position="171"/>
        <end position="211"/>
    </location>
</feature>
<dbReference type="EMBL" id="PGOL01000571">
    <property type="protein sequence ID" value="PKI67927.1"/>
    <property type="molecule type" value="Genomic_DNA"/>
</dbReference>
<accession>A0A2I0KHC2</accession>
<protein>
    <recommendedName>
        <fullName evidence="3">SMP domain-containing protein</fullName>
    </recommendedName>
</protein>
<dbReference type="Pfam" id="PF04927">
    <property type="entry name" value="SMP"/>
    <property type="match status" value="3"/>
</dbReference>
<organism evidence="4 5">
    <name type="scientific">Punica granatum</name>
    <name type="common">Pomegranate</name>
    <dbReference type="NCBI Taxonomy" id="22663"/>
    <lineage>
        <taxon>Eukaryota</taxon>
        <taxon>Viridiplantae</taxon>
        <taxon>Streptophyta</taxon>
        <taxon>Embryophyta</taxon>
        <taxon>Tracheophyta</taxon>
        <taxon>Spermatophyta</taxon>
        <taxon>Magnoliopsida</taxon>
        <taxon>eudicotyledons</taxon>
        <taxon>Gunneridae</taxon>
        <taxon>Pentapetalae</taxon>
        <taxon>rosids</taxon>
        <taxon>malvids</taxon>
        <taxon>Myrtales</taxon>
        <taxon>Lythraceae</taxon>
        <taxon>Punica</taxon>
    </lineage>
</organism>
<comment type="similarity">
    <text evidence="1">Belongs to the LEA type SMP family.</text>
</comment>
<feature type="domain" description="SMP" evidence="3">
    <location>
        <begin position="99"/>
        <end position="156"/>
    </location>
</feature>
<evidence type="ECO:0000256" key="2">
    <source>
        <dbReference type="ARBA" id="ARBA00022737"/>
    </source>
</evidence>
<feature type="domain" description="SMP" evidence="3">
    <location>
        <begin position="17"/>
        <end position="71"/>
    </location>
</feature>
<dbReference type="STRING" id="22663.A0A2I0KHC2"/>
<dbReference type="AlphaFoldDB" id="A0A2I0KHC2"/>
<keyword evidence="2" id="KW-0677">Repeat</keyword>
<gene>
    <name evidence="4" type="ORF">CRG98_011523</name>
</gene>